<evidence type="ECO:0000259" key="11">
    <source>
        <dbReference type="Pfam" id="PF08544"/>
    </source>
</evidence>
<dbReference type="Gene3D" id="3.30.230.10">
    <property type="match status" value="1"/>
</dbReference>
<dbReference type="Pfam" id="PF08544">
    <property type="entry name" value="GHMP_kinases_C"/>
    <property type="match status" value="1"/>
</dbReference>
<dbReference type="RefSeq" id="WP_393009776.1">
    <property type="nucleotide sequence ID" value="NZ_JAZAQF010000001.1"/>
</dbReference>
<dbReference type="InterPro" id="IPR020568">
    <property type="entry name" value="Ribosomal_Su5_D2-typ_SF"/>
</dbReference>
<evidence type="ECO:0000256" key="6">
    <source>
        <dbReference type="ARBA" id="ARBA00022777"/>
    </source>
</evidence>
<dbReference type="SUPFAM" id="SSF54211">
    <property type="entry name" value="Ribosomal protein S5 domain 2-like"/>
    <property type="match status" value="1"/>
</dbReference>
<feature type="active site" evidence="9">
    <location>
        <position position="141"/>
    </location>
</feature>
<dbReference type="Gene3D" id="3.30.70.890">
    <property type="entry name" value="GHMP kinase, C-terminal domain"/>
    <property type="match status" value="1"/>
</dbReference>
<evidence type="ECO:0000256" key="8">
    <source>
        <dbReference type="ARBA" id="ARBA00032554"/>
    </source>
</evidence>
<evidence type="ECO:0000259" key="10">
    <source>
        <dbReference type="Pfam" id="PF00288"/>
    </source>
</evidence>
<evidence type="ECO:0000256" key="5">
    <source>
        <dbReference type="ARBA" id="ARBA00022741"/>
    </source>
</evidence>
<dbReference type="EC" id="2.7.1.148" evidence="2 9"/>
<dbReference type="InterPro" id="IPR004424">
    <property type="entry name" value="IspE"/>
</dbReference>
<sequence length="323" mass="33897">MKSYSLRSPAKINLYLEIVGDRPDGFHELATVFQSIDLADLVHVRSGMQGVIQVECAAEGVPNDASNLAYRAAALMSERFPEAFAKFGGVAIEIEKRIPVAAGLAGGSGNGAAVLVGLDLAWGLGLTQGELQELAAELGSDVPFCVGGGTALATGRGEVLDPLAGVDQVWLVLAKYRSLGVSTPWAYQTYRAQFGAEYARTPEAQAARHTAAKSGPLVRSLQALAAGDRAGLSALRPLLRNDLERVVLPAHPQIAQLRDLLDRLAPLGAMMSGSGPSVFALAESASQAQEIQAAARSALPDPDLEFWVTQFSAAGIRPVNQSV</sequence>
<accession>A0ABW7C4E8</accession>
<keyword evidence="5 9" id="KW-0547">Nucleotide-binding</keyword>
<comment type="pathway">
    <text evidence="9">Isoprenoid biosynthesis; isopentenyl diphosphate biosynthesis via DXP pathway; isopentenyl diphosphate from 1-deoxy-D-xylulose 5-phosphate: step 3/6.</text>
</comment>
<dbReference type="PANTHER" id="PTHR43527">
    <property type="entry name" value="4-DIPHOSPHOCYTIDYL-2-C-METHYL-D-ERYTHRITOL KINASE, CHLOROPLASTIC"/>
    <property type="match status" value="1"/>
</dbReference>
<dbReference type="InterPro" id="IPR036554">
    <property type="entry name" value="GHMP_kinase_C_sf"/>
</dbReference>
<evidence type="ECO:0000256" key="2">
    <source>
        <dbReference type="ARBA" id="ARBA00012052"/>
    </source>
</evidence>
<evidence type="ECO:0000313" key="12">
    <source>
        <dbReference type="EMBL" id="MFG3816115.1"/>
    </source>
</evidence>
<feature type="domain" description="GHMP kinase N-terminal" evidence="10">
    <location>
        <begin position="67"/>
        <end position="149"/>
    </location>
</feature>
<keyword evidence="6 9" id="KW-0418">Kinase</keyword>
<keyword evidence="9" id="KW-0414">Isoprene biosynthesis</keyword>
<dbReference type="GO" id="GO:0050515">
    <property type="term" value="F:4-(cytidine 5'-diphospho)-2-C-methyl-D-erythritol kinase activity"/>
    <property type="evidence" value="ECO:0007669"/>
    <property type="project" value="UniProtKB-EC"/>
</dbReference>
<feature type="binding site" evidence="9">
    <location>
        <begin position="99"/>
        <end position="109"/>
    </location>
    <ligand>
        <name>ATP</name>
        <dbReference type="ChEBI" id="CHEBI:30616"/>
    </ligand>
</feature>
<comment type="caution">
    <text evidence="12">The sequence shown here is derived from an EMBL/GenBank/DDBJ whole genome shotgun (WGS) entry which is preliminary data.</text>
</comment>
<keyword evidence="13" id="KW-1185">Reference proteome</keyword>
<evidence type="ECO:0000256" key="4">
    <source>
        <dbReference type="ARBA" id="ARBA00022679"/>
    </source>
</evidence>
<dbReference type="PIRSF" id="PIRSF010376">
    <property type="entry name" value="IspE"/>
    <property type="match status" value="1"/>
</dbReference>
<dbReference type="Proteomes" id="UP001604335">
    <property type="component" value="Unassembled WGS sequence"/>
</dbReference>
<protein>
    <recommendedName>
        <fullName evidence="3 9">4-diphosphocytidyl-2-C-methyl-D-erythritol kinase</fullName>
        <shortName evidence="9">CMK</shortName>
        <ecNumber evidence="2 9">2.7.1.148</ecNumber>
    </recommendedName>
    <alternativeName>
        <fullName evidence="8 9">4-(cytidine-5'-diphospho)-2-C-methyl-D-erythritol kinase</fullName>
    </alternativeName>
</protein>
<gene>
    <name evidence="9 12" type="primary">ispE</name>
    <name evidence="12" type="ORF">VPK24_00580</name>
</gene>
<dbReference type="NCBIfam" id="TIGR00154">
    <property type="entry name" value="ispE"/>
    <property type="match status" value="1"/>
</dbReference>
<keyword evidence="7 9" id="KW-0067">ATP-binding</keyword>
<evidence type="ECO:0000313" key="13">
    <source>
        <dbReference type="Proteomes" id="UP001604335"/>
    </source>
</evidence>
<dbReference type="InterPro" id="IPR006204">
    <property type="entry name" value="GHMP_kinase_N_dom"/>
</dbReference>
<reference evidence="13" key="1">
    <citation type="journal article" date="2024" name="Algal Res.">
        <title>Biochemical, toxicological and genomic investigation of a high-biomass producing Limnothrix strain isolated from Italian shallow drinking water reservoir.</title>
        <authorList>
            <person name="Simonazzi M."/>
            <person name="Shishido T.K."/>
            <person name="Delbaje E."/>
            <person name="Wahlsten M."/>
            <person name="Fewer D.P."/>
            <person name="Sivonen K."/>
            <person name="Pezzolesi L."/>
            <person name="Pistocchi R."/>
        </authorList>
    </citation>
    <scope>NUCLEOTIDE SEQUENCE [LARGE SCALE GENOMIC DNA]</scope>
    <source>
        <strain evidence="13">LRLZ20PSL1</strain>
    </source>
</reference>
<comment type="similarity">
    <text evidence="1 9">Belongs to the GHMP kinase family. IspE subfamily.</text>
</comment>
<feature type="active site" evidence="9">
    <location>
        <position position="11"/>
    </location>
</feature>
<evidence type="ECO:0000256" key="1">
    <source>
        <dbReference type="ARBA" id="ARBA00009684"/>
    </source>
</evidence>
<evidence type="ECO:0000256" key="3">
    <source>
        <dbReference type="ARBA" id="ARBA00017473"/>
    </source>
</evidence>
<proteinExistence type="inferred from homology"/>
<name>A0ABW7C4E8_9CYAN</name>
<dbReference type="InterPro" id="IPR013750">
    <property type="entry name" value="GHMP_kinase_C_dom"/>
</dbReference>
<dbReference type="Pfam" id="PF00288">
    <property type="entry name" value="GHMP_kinases_N"/>
    <property type="match status" value="1"/>
</dbReference>
<dbReference type="HAMAP" id="MF_00061">
    <property type="entry name" value="IspE"/>
    <property type="match status" value="1"/>
</dbReference>
<comment type="function">
    <text evidence="9">Catalyzes the phosphorylation of the position 2 hydroxy group of 4-diphosphocytidyl-2C-methyl-D-erythritol.</text>
</comment>
<dbReference type="PANTHER" id="PTHR43527:SF2">
    <property type="entry name" value="4-DIPHOSPHOCYTIDYL-2-C-METHYL-D-ERYTHRITOL KINASE, CHLOROPLASTIC"/>
    <property type="match status" value="1"/>
</dbReference>
<evidence type="ECO:0000256" key="9">
    <source>
        <dbReference type="HAMAP-Rule" id="MF_00061"/>
    </source>
</evidence>
<dbReference type="SUPFAM" id="SSF55060">
    <property type="entry name" value="GHMP Kinase, C-terminal domain"/>
    <property type="match status" value="1"/>
</dbReference>
<dbReference type="EMBL" id="JAZAQF010000001">
    <property type="protein sequence ID" value="MFG3816115.1"/>
    <property type="molecule type" value="Genomic_DNA"/>
</dbReference>
<dbReference type="InterPro" id="IPR014721">
    <property type="entry name" value="Ribsml_uS5_D2-typ_fold_subgr"/>
</dbReference>
<evidence type="ECO:0000256" key="7">
    <source>
        <dbReference type="ARBA" id="ARBA00022840"/>
    </source>
</evidence>
<comment type="catalytic activity">
    <reaction evidence="9">
        <text>4-CDP-2-C-methyl-D-erythritol + ATP = 4-CDP-2-C-methyl-D-erythritol 2-phosphate + ADP + H(+)</text>
        <dbReference type="Rhea" id="RHEA:18437"/>
        <dbReference type="ChEBI" id="CHEBI:15378"/>
        <dbReference type="ChEBI" id="CHEBI:30616"/>
        <dbReference type="ChEBI" id="CHEBI:57823"/>
        <dbReference type="ChEBI" id="CHEBI:57919"/>
        <dbReference type="ChEBI" id="CHEBI:456216"/>
        <dbReference type="EC" id="2.7.1.148"/>
    </reaction>
</comment>
<organism evidence="12 13">
    <name type="scientific">Limnothrix redekei LRLZ20PSL1</name>
    <dbReference type="NCBI Taxonomy" id="3112953"/>
    <lineage>
        <taxon>Bacteria</taxon>
        <taxon>Bacillati</taxon>
        <taxon>Cyanobacteriota</taxon>
        <taxon>Cyanophyceae</taxon>
        <taxon>Pseudanabaenales</taxon>
        <taxon>Pseudanabaenaceae</taxon>
        <taxon>Limnothrix</taxon>
    </lineage>
</organism>
<keyword evidence="4 9" id="KW-0808">Transferase</keyword>
<feature type="domain" description="GHMP kinase C-terminal" evidence="11">
    <location>
        <begin position="222"/>
        <end position="300"/>
    </location>
</feature>